<name>A0A150WIF1_BDEBC</name>
<dbReference type="Proteomes" id="UP000075391">
    <property type="component" value="Unassembled WGS sequence"/>
</dbReference>
<evidence type="ECO:0000313" key="1">
    <source>
        <dbReference type="EMBL" id="KYG63327.1"/>
    </source>
</evidence>
<reference evidence="1 2" key="1">
    <citation type="submission" date="2016-03" db="EMBL/GenBank/DDBJ databases">
        <authorList>
            <person name="Ploux O."/>
        </authorList>
    </citation>
    <scope>NUCLEOTIDE SEQUENCE [LARGE SCALE GENOMIC DNA]</scope>
    <source>
        <strain evidence="1 2">BER2</strain>
    </source>
</reference>
<gene>
    <name evidence="1" type="ORF">AZI85_04655</name>
</gene>
<organism evidence="1 2">
    <name type="scientific">Bdellovibrio bacteriovorus</name>
    <dbReference type="NCBI Taxonomy" id="959"/>
    <lineage>
        <taxon>Bacteria</taxon>
        <taxon>Pseudomonadati</taxon>
        <taxon>Bdellovibrionota</taxon>
        <taxon>Bdellovibrionia</taxon>
        <taxon>Bdellovibrionales</taxon>
        <taxon>Pseudobdellovibrionaceae</taxon>
        <taxon>Bdellovibrio</taxon>
    </lineage>
</organism>
<evidence type="ECO:0000313" key="2">
    <source>
        <dbReference type="Proteomes" id="UP000075391"/>
    </source>
</evidence>
<dbReference type="OrthoDB" id="5293826at2"/>
<protein>
    <recommendedName>
        <fullName evidence="3">Flagellar protein FlgN</fullName>
    </recommendedName>
</protein>
<dbReference type="AlphaFoldDB" id="A0A150WIF1"/>
<dbReference type="EMBL" id="LUKF01000014">
    <property type="protein sequence ID" value="KYG63327.1"/>
    <property type="molecule type" value="Genomic_DNA"/>
</dbReference>
<evidence type="ECO:0008006" key="3">
    <source>
        <dbReference type="Google" id="ProtNLM"/>
    </source>
</evidence>
<dbReference type="RefSeq" id="WP_063243688.1">
    <property type="nucleotide sequence ID" value="NZ_LUKF01000014.1"/>
</dbReference>
<comment type="caution">
    <text evidence="1">The sequence shown here is derived from an EMBL/GenBank/DDBJ whole genome shotgun (WGS) entry which is preliminary data.</text>
</comment>
<accession>A0A150WIF1</accession>
<proteinExistence type="predicted"/>
<sequence length="141" mass="16637">MTRIITLLNEKNHYLEKFYSLNEVELANFAQGQFDNLEHFYQTRERILEVLKYVDAQIEKVHDEEAQQNAITDGERREVKEALAIKDEYVARIIEQDIQVLACIEMAKNSIIKELQEVRRSRKAVGSYKSKTFTNRLNEEV</sequence>